<reference evidence="1" key="2">
    <citation type="submission" date="2023-04" db="EMBL/GenBank/DDBJ databases">
        <authorList>
            <person name="Bruccoleri R.E."/>
            <person name="Oakeley E.J."/>
            <person name="Faust A.-M."/>
            <person name="Dessus-Babus S."/>
            <person name="Altorfer M."/>
            <person name="Burckhardt D."/>
            <person name="Oertli M."/>
            <person name="Naumann U."/>
            <person name="Petersen F."/>
            <person name="Wong J."/>
        </authorList>
    </citation>
    <scope>NUCLEOTIDE SEQUENCE</scope>
    <source>
        <strain evidence="1">GSM-AAB239-AS_SAM_17_03QT</strain>
        <tissue evidence="1">Leaf</tissue>
    </source>
</reference>
<sequence>MFYAFHESSRISMLPLIHESLVTHVLSCSQSHHESPLRITHFMSHVKFHES</sequence>
<keyword evidence="2" id="KW-1185">Reference proteome</keyword>
<reference evidence="1" key="1">
    <citation type="journal article" date="2023" name="GigaByte">
        <title>Genome assembly of the bearded iris, Iris pallida Lam.</title>
        <authorList>
            <person name="Bruccoleri R.E."/>
            <person name="Oakeley E.J."/>
            <person name="Faust A.M.E."/>
            <person name="Altorfer M."/>
            <person name="Dessus-Babus S."/>
            <person name="Burckhardt D."/>
            <person name="Oertli M."/>
            <person name="Naumann U."/>
            <person name="Petersen F."/>
            <person name="Wong J."/>
        </authorList>
    </citation>
    <scope>NUCLEOTIDE SEQUENCE</scope>
    <source>
        <strain evidence="1">GSM-AAB239-AS_SAM_17_03QT</strain>
    </source>
</reference>
<name>A0AAX6HJF6_IRIPA</name>
<dbReference type="Proteomes" id="UP001140949">
    <property type="component" value="Unassembled WGS sequence"/>
</dbReference>
<gene>
    <name evidence="1" type="ORF">M6B38_118915</name>
</gene>
<dbReference type="AlphaFoldDB" id="A0AAX6HJF6"/>
<evidence type="ECO:0000313" key="2">
    <source>
        <dbReference type="Proteomes" id="UP001140949"/>
    </source>
</evidence>
<comment type="caution">
    <text evidence="1">The sequence shown here is derived from an EMBL/GenBank/DDBJ whole genome shotgun (WGS) entry which is preliminary data.</text>
</comment>
<proteinExistence type="predicted"/>
<evidence type="ECO:0000313" key="1">
    <source>
        <dbReference type="EMBL" id="KAJ6840838.1"/>
    </source>
</evidence>
<dbReference type="EMBL" id="JANAVB010009198">
    <property type="protein sequence ID" value="KAJ6840838.1"/>
    <property type="molecule type" value="Genomic_DNA"/>
</dbReference>
<protein>
    <submittedName>
        <fullName evidence="1">Uncharacterized protein</fullName>
    </submittedName>
</protein>
<accession>A0AAX6HJF6</accession>
<organism evidence="1 2">
    <name type="scientific">Iris pallida</name>
    <name type="common">Sweet iris</name>
    <dbReference type="NCBI Taxonomy" id="29817"/>
    <lineage>
        <taxon>Eukaryota</taxon>
        <taxon>Viridiplantae</taxon>
        <taxon>Streptophyta</taxon>
        <taxon>Embryophyta</taxon>
        <taxon>Tracheophyta</taxon>
        <taxon>Spermatophyta</taxon>
        <taxon>Magnoliopsida</taxon>
        <taxon>Liliopsida</taxon>
        <taxon>Asparagales</taxon>
        <taxon>Iridaceae</taxon>
        <taxon>Iridoideae</taxon>
        <taxon>Irideae</taxon>
        <taxon>Iris</taxon>
    </lineage>
</organism>